<evidence type="ECO:0000256" key="1">
    <source>
        <dbReference type="ARBA" id="ARBA00023125"/>
    </source>
</evidence>
<gene>
    <name evidence="2" type="ORF">GCM10009332_27120</name>
</gene>
<dbReference type="Gene3D" id="1.10.150.130">
    <property type="match status" value="1"/>
</dbReference>
<dbReference type="EMBL" id="BMPZ01000009">
    <property type="protein sequence ID" value="GGI88306.1"/>
    <property type="molecule type" value="Genomic_DNA"/>
</dbReference>
<keyword evidence="1" id="KW-0238">DNA-binding</keyword>
<organism evidence="2 3">
    <name type="scientific">Shewanella gelidii</name>
    <dbReference type="NCBI Taxonomy" id="1642821"/>
    <lineage>
        <taxon>Bacteria</taxon>
        <taxon>Pseudomonadati</taxon>
        <taxon>Pseudomonadota</taxon>
        <taxon>Gammaproteobacteria</taxon>
        <taxon>Alteromonadales</taxon>
        <taxon>Shewanellaceae</taxon>
        <taxon>Shewanella</taxon>
    </lineage>
</organism>
<reference evidence="2" key="1">
    <citation type="journal article" date="2014" name="Int. J. Syst. Evol. Microbiol.">
        <title>Complete genome sequence of Corynebacterium casei LMG S-19264T (=DSM 44701T), isolated from a smear-ripened cheese.</title>
        <authorList>
            <consortium name="US DOE Joint Genome Institute (JGI-PGF)"/>
            <person name="Walter F."/>
            <person name="Albersmeier A."/>
            <person name="Kalinowski J."/>
            <person name="Ruckert C."/>
        </authorList>
    </citation>
    <scope>NUCLEOTIDE SEQUENCE</scope>
    <source>
        <strain evidence="2">JCM 30804</strain>
    </source>
</reference>
<dbReference type="InterPro" id="IPR011010">
    <property type="entry name" value="DNA_brk_join_enz"/>
</dbReference>
<dbReference type="RefSeq" id="WP_188921858.1">
    <property type="nucleotide sequence ID" value="NZ_BMPZ01000009.1"/>
</dbReference>
<dbReference type="InterPro" id="IPR010998">
    <property type="entry name" value="Integrase_recombinase_N"/>
</dbReference>
<evidence type="ECO:0000313" key="3">
    <source>
        <dbReference type="Proteomes" id="UP000613743"/>
    </source>
</evidence>
<comment type="caution">
    <text evidence="2">The sequence shown here is derived from an EMBL/GenBank/DDBJ whole genome shotgun (WGS) entry which is preliminary data.</text>
</comment>
<protein>
    <submittedName>
        <fullName evidence="2">Uncharacterized protein</fullName>
    </submittedName>
</protein>
<evidence type="ECO:0000313" key="2">
    <source>
        <dbReference type="EMBL" id="GGI88306.1"/>
    </source>
</evidence>
<dbReference type="SUPFAM" id="SSF56349">
    <property type="entry name" value="DNA breaking-rejoining enzymes"/>
    <property type="match status" value="1"/>
</dbReference>
<dbReference type="AlphaFoldDB" id="A0A917NCM4"/>
<sequence>MYLFRAPNCTYYTRICLPKYLKVRGFRFDVKVSLLTKNRTLAISRNFDVASRLRQLIDSVTETVQADEFTDLVNQTVDEIRATFDCAVNQVQTMPNRVQSAVKAARSTPALPSMTFVSAQAQFIASKSKESISSASAKQLLQRTTHFIQSTEVSSVSDVSSAHALVYRDLLLTEGRSHKSNKDYFAAVPQFFKWCRLMLLTQVNPFDDIKLSQQNAAVPDSSRQRWQKTDRQMSKLFLF</sequence>
<reference evidence="2" key="2">
    <citation type="submission" date="2020-09" db="EMBL/GenBank/DDBJ databases">
        <authorList>
            <person name="Sun Q."/>
            <person name="Ohkuma M."/>
        </authorList>
    </citation>
    <scope>NUCLEOTIDE SEQUENCE</scope>
    <source>
        <strain evidence="2">JCM 30804</strain>
    </source>
</reference>
<proteinExistence type="predicted"/>
<dbReference type="Proteomes" id="UP000613743">
    <property type="component" value="Unassembled WGS sequence"/>
</dbReference>
<accession>A0A917NCM4</accession>
<dbReference type="GO" id="GO:0003677">
    <property type="term" value="F:DNA binding"/>
    <property type="evidence" value="ECO:0007669"/>
    <property type="project" value="UniProtKB-KW"/>
</dbReference>
<name>A0A917NCM4_9GAMM</name>
<keyword evidence="3" id="KW-1185">Reference proteome</keyword>